<dbReference type="EMBL" id="JBHSRF010000036">
    <property type="protein sequence ID" value="MFC6083987.1"/>
    <property type="molecule type" value="Genomic_DNA"/>
</dbReference>
<protein>
    <submittedName>
        <fullName evidence="1">Uncharacterized protein</fullName>
    </submittedName>
</protein>
<accession>A0ABW1NMK7</accession>
<comment type="caution">
    <text evidence="1">The sequence shown here is derived from an EMBL/GenBank/DDBJ whole genome shotgun (WGS) entry which is preliminary data.</text>
</comment>
<evidence type="ECO:0000313" key="2">
    <source>
        <dbReference type="Proteomes" id="UP001596137"/>
    </source>
</evidence>
<evidence type="ECO:0000313" key="1">
    <source>
        <dbReference type="EMBL" id="MFC6083987.1"/>
    </source>
</evidence>
<organism evidence="1 2">
    <name type="scientific">Sphaerisporangium aureirubrum</name>
    <dbReference type="NCBI Taxonomy" id="1544736"/>
    <lineage>
        <taxon>Bacteria</taxon>
        <taxon>Bacillati</taxon>
        <taxon>Actinomycetota</taxon>
        <taxon>Actinomycetes</taxon>
        <taxon>Streptosporangiales</taxon>
        <taxon>Streptosporangiaceae</taxon>
        <taxon>Sphaerisporangium</taxon>
    </lineage>
</organism>
<dbReference type="RefSeq" id="WP_380756562.1">
    <property type="nucleotide sequence ID" value="NZ_JBHSRF010000036.1"/>
</dbReference>
<dbReference type="Proteomes" id="UP001596137">
    <property type="component" value="Unassembled WGS sequence"/>
</dbReference>
<gene>
    <name evidence="1" type="ORF">ACFP1K_22660</name>
</gene>
<reference evidence="2" key="1">
    <citation type="journal article" date="2019" name="Int. J. Syst. Evol. Microbiol.">
        <title>The Global Catalogue of Microorganisms (GCM) 10K type strain sequencing project: providing services to taxonomists for standard genome sequencing and annotation.</title>
        <authorList>
            <consortium name="The Broad Institute Genomics Platform"/>
            <consortium name="The Broad Institute Genome Sequencing Center for Infectious Disease"/>
            <person name="Wu L."/>
            <person name="Ma J."/>
        </authorList>
    </citation>
    <scope>NUCLEOTIDE SEQUENCE [LARGE SCALE GENOMIC DNA]</scope>
    <source>
        <strain evidence="2">JCM 30346</strain>
    </source>
</reference>
<keyword evidence="2" id="KW-1185">Reference proteome</keyword>
<sequence length="119" mass="13335">MEHLRRLLVAGERPTAGHVVRERPRQLDRTLYFGVRLQGERAEEVWVARLHVQADPVGQAIELDVEPEPALCRHERGQLVAQVLCVGDVVVVRLDLFAAQTVLAELDQVAACADQRALR</sequence>
<proteinExistence type="predicted"/>
<name>A0ABW1NMK7_9ACTN</name>